<organism evidence="2 3">
    <name type="scientific">Deinococcus xianganensis</name>
    <dbReference type="NCBI Taxonomy" id="1507289"/>
    <lineage>
        <taxon>Bacteria</taxon>
        <taxon>Thermotogati</taxon>
        <taxon>Deinococcota</taxon>
        <taxon>Deinococci</taxon>
        <taxon>Deinococcales</taxon>
        <taxon>Deinococcaceae</taxon>
        <taxon>Deinococcus</taxon>
    </lineage>
</organism>
<dbReference type="AlphaFoldDB" id="A0A6I4YH94"/>
<gene>
    <name evidence="2" type="ORF">GLX28_19190</name>
</gene>
<accession>A0A6I4YH94</accession>
<comment type="caution">
    <text evidence="2">The sequence shown here is derived from an EMBL/GenBank/DDBJ whole genome shotgun (WGS) entry which is preliminary data.</text>
</comment>
<dbReference type="EMBL" id="WVHK01000127">
    <property type="protein sequence ID" value="MXV21749.1"/>
    <property type="molecule type" value="Genomic_DNA"/>
</dbReference>
<evidence type="ECO:0000313" key="3">
    <source>
        <dbReference type="Proteomes" id="UP000430519"/>
    </source>
</evidence>
<protein>
    <submittedName>
        <fullName evidence="2">Uncharacterized protein</fullName>
    </submittedName>
</protein>
<sequence>MTLKSPPAKKDKASSPTMLDKNREVEAQQEAQAALVLPPEETVPTGKFTVSPIRLDVLDEFEEVYGKLKKQRRTLKRYQLAEALLASLEDPAVLAAVIQRLK</sequence>
<feature type="region of interest" description="Disordered" evidence="1">
    <location>
        <begin position="1"/>
        <end position="20"/>
    </location>
</feature>
<name>A0A6I4YH94_9DEIO</name>
<reference evidence="2 3" key="1">
    <citation type="submission" date="2019-11" db="EMBL/GenBank/DDBJ databases">
        <title>Genome sequence of Deinococcus xianganensis Y35, AI-2 producing algicidal bacterium, isolated from lake water.</title>
        <authorList>
            <person name="Li Y."/>
        </authorList>
    </citation>
    <scope>NUCLEOTIDE SEQUENCE [LARGE SCALE GENOMIC DNA]</scope>
    <source>
        <strain evidence="2 3">Y35</strain>
    </source>
</reference>
<dbReference type="RefSeq" id="WP_160982201.1">
    <property type="nucleotide sequence ID" value="NZ_WVHK01000127.1"/>
</dbReference>
<keyword evidence="3" id="KW-1185">Reference proteome</keyword>
<evidence type="ECO:0000313" key="2">
    <source>
        <dbReference type="EMBL" id="MXV21749.1"/>
    </source>
</evidence>
<evidence type="ECO:0000256" key="1">
    <source>
        <dbReference type="SAM" id="MobiDB-lite"/>
    </source>
</evidence>
<dbReference type="Proteomes" id="UP000430519">
    <property type="component" value="Unassembled WGS sequence"/>
</dbReference>
<proteinExistence type="predicted"/>